<protein>
    <submittedName>
        <fullName evidence="2">Uncharacterized protein</fullName>
    </submittedName>
</protein>
<name>A0A5N6RK44_9ROSI</name>
<dbReference type="OrthoDB" id="1932806at2759"/>
<dbReference type="Proteomes" id="UP000327013">
    <property type="component" value="Chromosome 7"/>
</dbReference>
<organism evidence="2 3">
    <name type="scientific">Carpinus fangiana</name>
    <dbReference type="NCBI Taxonomy" id="176857"/>
    <lineage>
        <taxon>Eukaryota</taxon>
        <taxon>Viridiplantae</taxon>
        <taxon>Streptophyta</taxon>
        <taxon>Embryophyta</taxon>
        <taxon>Tracheophyta</taxon>
        <taxon>Spermatophyta</taxon>
        <taxon>Magnoliopsida</taxon>
        <taxon>eudicotyledons</taxon>
        <taxon>Gunneridae</taxon>
        <taxon>Pentapetalae</taxon>
        <taxon>rosids</taxon>
        <taxon>fabids</taxon>
        <taxon>Fagales</taxon>
        <taxon>Betulaceae</taxon>
        <taxon>Carpinus</taxon>
    </lineage>
</organism>
<reference evidence="2 3" key="1">
    <citation type="submission" date="2019-06" db="EMBL/GenBank/DDBJ databases">
        <title>A chromosomal-level reference genome of Carpinus fangiana (Coryloideae, Betulaceae).</title>
        <authorList>
            <person name="Yang X."/>
            <person name="Wang Z."/>
            <person name="Zhang L."/>
            <person name="Hao G."/>
            <person name="Liu J."/>
            <person name="Yang Y."/>
        </authorList>
    </citation>
    <scope>NUCLEOTIDE SEQUENCE [LARGE SCALE GENOMIC DNA]</scope>
    <source>
        <strain evidence="2">Cfa_2016G</strain>
        <tissue evidence="2">Leaf</tissue>
    </source>
</reference>
<feature type="region of interest" description="Disordered" evidence="1">
    <location>
        <begin position="198"/>
        <end position="219"/>
    </location>
</feature>
<dbReference type="EMBL" id="CM017327">
    <property type="protein sequence ID" value="KAE8099791.1"/>
    <property type="molecule type" value="Genomic_DNA"/>
</dbReference>
<proteinExistence type="predicted"/>
<gene>
    <name evidence="2" type="ORF">FH972_017745</name>
</gene>
<sequence>MGNLPHKLIHELAFLVESPPGVALHYQKLKKCLKHPTNIIPNQTYLSQCSNITNVFNFIQLRKSQKAWIRYRIRVQFRTLTPGLDLASDPVLDLVSNKKPGLNSWTLGSSSSLASNPELSSALPSNPDAGVELLAVIPTFPLIPATGVDSGALVDASFGDLVENLVQGEGFRRLSQGRRRLWLWLWLLLRLSLLGSPPRRRVSSNGASSESCCSSYSCG</sequence>
<dbReference type="AlphaFoldDB" id="A0A5N6RK44"/>
<accession>A0A5N6RK44</accession>
<evidence type="ECO:0000313" key="2">
    <source>
        <dbReference type="EMBL" id="KAE8099791.1"/>
    </source>
</evidence>
<keyword evidence="3" id="KW-1185">Reference proteome</keyword>
<evidence type="ECO:0000313" key="3">
    <source>
        <dbReference type="Proteomes" id="UP000327013"/>
    </source>
</evidence>
<evidence type="ECO:0000256" key="1">
    <source>
        <dbReference type="SAM" id="MobiDB-lite"/>
    </source>
</evidence>